<dbReference type="InterPro" id="IPR002634">
    <property type="entry name" value="BolA"/>
</dbReference>
<evidence type="ECO:0000256" key="3">
    <source>
        <dbReference type="ARBA" id="ARBA00023128"/>
    </source>
</evidence>
<accession>A0A6P3W5E4</accession>
<dbReference type="GeneID" id="105906493"/>
<evidence type="ECO:0000256" key="6">
    <source>
        <dbReference type="ARBA" id="ARBA00068232"/>
    </source>
</evidence>
<name>A0A6P3W5E4_CLUHA</name>
<dbReference type="Proteomes" id="UP000515152">
    <property type="component" value="Chromosome 6"/>
</dbReference>
<gene>
    <name evidence="9" type="primary">bola3</name>
</gene>
<evidence type="ECO:0000256" key="2">
    <source>
        <dbReference type="ARBA" id="ARBA00005578"/>
    </source>
</evidence>
<dbReference type="SUPFAM" id="SSF82657">
    <property type="entry name" value="BolA-like"/>
    <property type="match status" value="1"/>
</dbReference>
<sequence>MISISRFALRCHSNACRQVARTLTTQTDGEVRIASVLKEKFPQAASLRVVDISGGCGAMYEVHIESDEFKGKRTVQQHQLVNQALKDEIQAMHGLRIFTGIPGK</sequence>
<organism evidence="8 9">
    <name type="scientific">Clupea harengus</name>
    <name type="common">Atlantic herring</name>
    <dbReference type="NCBI Taxonomy" id="7950"/>
    <lineage>
        <taxon>Eukaryota</taxon>
        <taxon>Metazoa</taxon>
        <taxon>Chordata</taxon>
        <taxon>Craniata</taxon>
        <taxon>Vertebrata</taxon>
        <taxon>Euteleostomi</taxon>
        <taxon>Actinopterygii</taxon>
        <taxon>Neopterygii</taxon>
        <taxon>Teleostei</taxon>
        <taxon>Clupei</taxon>
        <taxon>Clupeiformes</taxon>
        <taxon>Clupeoidei</taxon>
        <taxon>Clupeidae</taxon>
        <taxon>Clupea</taxon>
    </lineage>
</organism>
<comment type="similarity">
    <text evidence="2 7">Belongs to the BolA/IbaG family.</text>
</comment>
<dbReference type="Pfam" id="PF01722">
    <property type="entry name" value="BolA"/>
    <property type="match status" value="1"/>
</dbReference>
<dbReference type="Gene3D" id="3.30.300.90">
    <property type="entry name" value="BolA-like"/>
    <property type="match status" value="1"/>
</dbReference>
<keyword evidence="8" id="KW-1185">Reference proteome</keyword>
<evidence type="ECO:0000313" key="9">
    <source>
        <dbReference type="RefSeq" id="XP_012690100.1"/>
    </source>
</evidence>
<protein>
    <recommendedName>
        <fullName evidence="6">BolA-like protein 3</fullName>
    </recommendedName>
</protein>
<dbReference type="InterPro" id="IPR036065">
    <property type="entry name" value="BolA-like_sf"/>
</dbReference>
<dbReference type="AlphaFoldDB" id="A0A6P3W5E4"/>
<keyword evidence="3" id="KW-0496">Mitochondrion</keyword>
<dbReference type="PANTHER" id="PTHR46188">
    <property type="entry name" value="BOLA-LIKE PROTEIN 3"/>
    <property type="match status" value="1"/>
</dbReference>
<evidence type="ECO:0000256" key="7">
    <source>
        <dbReference type="RuleBase" id="RU003860"/>
    </source>
</evidence>
<comment type="function">
    <text evidence="4">Acts as a mitochondrial iron-sulfur (Fe-S) cluster assembly factor that facilitates (Fe-S) cluster insertion into a subset of mitochondrial proteins. Probably acts together with NFU1.</text>
</comment>
<evidence type="ECO:0000256" key="1">
    <source>
        <dbReference type="ARBA" id="ARBA00004173"/>
    </source>
</evidence>
<dbReference type="CTD" id="388962"/>
<evidence type="ECO:0000313" key="8">
    <source>
        <dbReference type="Proteomes" id="UP000515152"/>
    </source>
</evidence>
<dbReference type="KEGG" id="char:105906493"/>
<comment type="subunit">
    <text evidence="5">Interacts with NFU1.</text>
</comment>
<dbReference type="InterPro" id="IPR052275">
    <property type="entry name" value="Mt_Fe-S_assembly_factor"/>
</dbReference>
<dbReference type="GO" id="GO:0005759">
    <property type="term" value="C:mitochondrial matrix"/>
    <property type="evidence" value="ECO:0007669"/>
    <property type="project" value="TreeGrafter"/>
</dbReference>
<comment type="subcellular location">
    <subcellularLocation>
        <location evidence="1">Mitochondrion</location>
    </subcellularLocation>
</comment>
<evidence type="ECO:0000256" key="5">
    <source>
        <dbReference type="ARBA" id="ARBA00065046"/>
    </source>
</evidence>
<dbReference type="PANTHER" id="PTHR46188:SF1">
    <property type="entry name" value="BOLA-LIKE PROTEIN 3"/>
    <property type="match status" value="1"/>
</dbReference>
<reference evidence="9" key="1">
    <citation type="submission" date="2025-08" db="UniProtKB">
        <authorList>
            <consortium name="RefSeq"/>
        </authorList>
    </citation>
    <scope>IDENTIFICATION</scope>
</reference>
<dbReference type="RefSeq" id="XP_012690100.1">
    <property type="nucleotide sequence ID" value="XM_012834646.3"/>
</dbReference>
<dbReference type="FunFam" id="3.30.300.90:FF:000003">
    <property type="entry name" value="BolA family member 3"/>
    <property type="match status" value="1"/>
</dbReference>
<dbReference type="OrthoDB" id="203381at2759"/>
<evidence type="ECO:0000256" key="4">
    <source>
        <dbReference type="ARBA" id="ARBA00058025"/>
    </source>
</evidence>
<proteinExistence type="inferred from homology"/>